<keyword evidence="6" id="KW-0862">Zinc</keyword>
<keyword evidence="4 8" id="KW-1133">Transmembrane helix</keyword>
<organism evidence="9">
    <name type="scientific">Caligus clemensi</name>
    <name type="common">Sea louse</name>
    <dbReference type="NCBI Taxonomy" id="344056"/>
    <lineage>
        <taxon>Eukaryota</taxon>
        <taxon>Metazoa</taxon>
        <taxon>Ecdysozoa</taxon>
        <taxon>Arthropoda</taxon>
        <taxon>Crustacea</taxon>
        <taxon>Multicrustacea</taxon>
        <taxon>Hexanauplia</taxon>
        <taxon>Copepoda</taxon>
        <taxon>Siphonostomatoida</taxon>
        <taxon>Caligidae</taxon>
        <taxon>Caligus</taxon>
    </lineage>
</organism>
<keyword evidence="6" id="KW-0479">Metal-binding</keyword>
<dbReference type="InterPro" id="IPR004254">
    <property type="entry name" value="AdipoR/HlyIII-related"/>
</dbReference>
<keyword evidence="5 8" id="KW-0472">Membrane</keyword>
<dbReference type="PANTHER" id="PTHR20855:SF52">
    <property type="entry name" value="ADIPONECTIN RECEPTOR PROTEIN"/>
    <property type="match status" value="1"/>
</dbReference>
<proteinExistence type="evidence at transcript level"/>
<feature type="region of interest" description="Disordered" evidence="7">
    <location>
        <begin position="1"/>
        <end position="54"/>
    </location>
</feature>
<dbReference type="EMBL" id="BT080811">
    <property type="protein sequence ID" value="ACO15235.1"/>
    <property type="molecule type" value="mRNA"/>
</dbReference>
<evidence type="ECO:0000256" key="8">
    <source>
        <dbReference type="SAM" id="Phobius"/>
    </source>
</evidence>
<evidence type="ECO:0000256" key="3">
    <source>
        <dbReference type="ARBA" id="ARBA00022692"/>
    </source>
</evidence>
<evidence type="ECO:0000256" key="1">
    <source>
        <dbReference type="ARBA" id="ARBA00004141"/>
    </source>
</evidence>
<dbReference type="Pfam" id="PF03006">
    <property type="entry name" value="HlyIII"/>
    <property type="match status" value="1"/>
</dbReference>
<accession>C1C1T2</accession>
<comment type="similarity">
    <text evidence="2">Belongs to the ADIPOR family.</text>
</comment>
<evidence type="ECO:0000256" key="2">
    <source>
        <dbReference type="ARBA" id="ARBA00007018"/>
    </source>
</evidence>
<feature type="transmembrane region" description="Helical" evidence="8">
    <location>
        <begin position="261"/>
        <end position="282"/>
    </location>
</feature>
<evidence type="ECO:0000256" key="5">
    <source>
        <dbReference type="ARBA" id="ARBA00023136"/>
    </source>
</evidence>
<gene>
    <name evidence="9" type="primary">ADRL</name>
</gene>
<dbReference type="GO" id="GO:0005886">
    <property type="term" value="C:plasma membrane"/>
    <property type="evidence" value="ECO:0007669"/>
    <property type="project" value="TreeGrafter"/>
</dbReference>
<evidence type="ECO:0000313" key="9">
    <source>
        <dbReference type="EMBL" id="ACO15235.1"/>
    </source>
</evidence>
<keyword evidence="9" id="KW-0675">Receptor</keyword>
<feature type="transmembrane region" description="Helical" evidence="8">
    <location>
        <begin position="227"/>
        <end position="249"/>
    </location>
</feature>
<protein>
    <submittedName>
        <fullName evidence="9">ADIPOR-like receptor CG5315</fullName>
    </submittedName>
</protein>
<feature type="binding site" evidence="6">
    <location>
        <position position="398"/>
    </location>
    <ligand>
        <name>Zn(2+)</name>
        <dbReference type="ChEBI" id="CHEBI:29105"/>
    </ligand>
</feature>
<feature type="compositionally biased region" description="Low complexity" evidence="7">
    <location>
        <begin position="28"/>
        <end position="41"/>
    </location>
</feature>
<comment type="subcellular location">
    <subcellularLocation>
        <location evidence="1">Membrane</location>
        <topology evidence="1">Multi-pass membrane protein</topology>
    </subcellularLocation>
</comment>
<feature type="binding site" evidence="6">
    <location>
        <position position="394"/>
    </location>
    <ligand>
        <name>Zn(2+)</name>
        <dbReference type="ChEBI" id="CHEBI:29105"/>
    </ligand>
</feature>
<feature type="transmembrane region" description="Helical" evidence="8">
    <location>
        <begin position="356"/>
        <end position="376"/>
    </location>
</feature>
<dbReference type="AlphaFoldDB" id="C1C1T2"/>
<feature type="transmembrane region" description="Helical" evidence="8">
    <location>
        <begin position="196"/>
        <end position="215"/>
    </location>
</feature>
<keyword evidence="3 8" id="KW-0812">Transmembrane</keyword>
<feature type="compositionally biased region" description="Basic and acidic residues" evidence="7">
    <location>
        <begin position="1"/>
        <end position="10"/>
    </location>
</feature>
<dbReference type="GO" id="GO:0033211">
    <property type="term" value="P:adiponectin-activated signaling pathway"/>
    <property type="evidence" value="ECO:0007669"/>
    <property type="project" value="TreeGrafter"/>
</dbReference>
<dbReference type="GO" id="GO:0038023">
    <property type="term" value="F:signaling receptor activity"/>
    <property type="evidence" value="ECO:0007669"/>
    <property type="project" value="TreeGrafter"/>
</dbReference>
<feature type="transmembrane region" description="Helical" evidence="8">
    <location>
        <begin position="323"/>
        <end position="344"/>
    </location>
</feature>
<name>C1C1T2_CALCM</name>
<feature type="binding site" evidence="6">
    <location>
        <position position="247"/>
    </location>
    <ligand>
        <name>Zn(2+)</name>
        <dbReference type="ChEBI" id="CHEBI:29105"/>
    </ligand>
</feature>
<feature type="transmembrane region" description="Helical" evidence="8">
    <location>
        <begin position="294"/>
        <end position="316"/>
    </location>
</feature>
<evidence type="ECO:0000256" key="7">
    <source>
        <dbReference type="SAM" id="MobiDB-lite"/>
    </source>
</evidence>
<dbReference type="GO" id="GO:0046872">
    <property type="term" value="F:metal ion binding"/>
    <property type="evidence" value="ECO:0007669"/>
    <property type="project" value="UniProtKB-KW"/>
</dbReference>
<dbReference type="PANTHER" id="PTHR20855">
    <property type="entry name" value="ADIPOR/PROGESTIN RECEPTOR-RELATED"/>
    <property type="match status" value="1"/>
</dbReference>
<reference evidence="9" key="1">
    <citation type="submission" date="2009-03" db="EMBL/GenBank/DDBJ databases">
        <title>Caligus clemensi ESTs and full-length cDNAs.</title>
        <authorList>
            <person name="Yasuike M."/>
            <person name="von Schalburg K."/>
            <person name="Cooper G."/>
            <person name="Leong J."/>
            <person name="Jones S.R.M."/>
            <person name="Koop B.F."/>
        </authorList>
    </citation>
    <scope>NUCLEOTIDE SEQUENCE</scope>
    <source>
        <tissue evidence="9">Whole</tissue>
    </source>
</reference>
<evidence type="ECO:0000256" key="6">
    <source>
        <dbReference type="PIRSR" id="PIRSR604254-1"/>
    </source>
</evidence>
<evidence type="ECO:0000256" key="4">
    <source>
        <dbReference type="ARBA" id="ARBA00022989"/>
    </source>
</evidence>
<sequence>MMSDLEEIKPLPEVPSAIPRRLRRHVRSSSSPPVSSFMMSSPHRKKSDFPQEEEDLELLPPLEPLLVVGFQMEDDSLAPSLENDVFPSTPLNEEELIKQDHDMDTCLPLNHIPSDEGDEMDWKYDLKGMMLNAAEQAEEFAISIWHKLQSWKVTHFSNLPQWLQDNDFLHFGHRPPLPTLECFKSIFRIHTETGNIWTHLLGVVAFIGLAAYILARPLTEIQHVEKGVFACFFLGAIVCMGMSFTYHMLCCHENRAVGRLFAKFDYCGIAFLTVGSFVPWLYYSFYCDVKLQMIYLFIVVILGIGAVVVSTFDFFAGPRFRPLRAGVFIFFGLSGIAPATHYGIVNGWEKAVYEAALGWLILMGILYITGALLYAMRIPERFFPGKVDIWFHSHQIFHCFVMGGAFVHYHGISLMATRRLLMGECPTKPLDDCYLKYEL</sequence>